<evidence type="ECO:0000313" key="3">
    <source>
        <dbReference type="Proteomes" id="UP000265520"/>
    </source>
</evidence>
<dbReference type="Proteomes" id="UP000265520">
    <property type="component" value="Unassembled WGS sequence"/>
</dbReference>
<sequence length="57" mass="5879">GMFVVVSDGGIMLVFGGIDYVVSFCGFSWVVSVDVVRDRLTCGSGFSGDFGSESSGS</sequence>
<keyword evidence="1" id="KW-0812">Transmembrane</keyword>
<dbReference type="EMBL" id="LXQA010315232">
    <property type="protein sequence ID" value="MCI43285.1"/>
    <property type="molecule type" value="Genomic_DNA"/>
</dbReference>
<keyword evidence="3" id="KW-1185">Reference proteome</keyword>
<evidence type="ECO:0000313" key="2">
    <source>
        <dbReference type="EMBL" id="MCI43285.1"/>
    </source>
</evidence>
<accession>A0A392S5W4</accession>
<protein>
    <submittedName>
        <fullName evidence="2">Uncharacterized protein</fullName>
    </submittedName>
</protein>
<reference evidence="2 3" key="1">
    <citation type="journal article" date="2018" name="Front. Plant Sci.">
        <title>Red Clover (Trifolium pratense) and Zigzag Clover (T. medium) - A Picture of Genomic Similarities and Differences.</title>
        <authorList>
            <person name="Dluhosova J."/>
            <person name="Istvanek J."/>
            <person name="Nedelnik J."/>
            <person name="Repkova J."/>
        </authorList>
    </citation>
    <scope>NUCLEOTIDE SEQUENCE [LARGE SCALE GENOMIC DNA]</scope>
    <source>
        <strain evidence="3">cv. 10/8</strain>
        <tissue evidence="2">Leaf</tissue>
    </source>
</reference>
<evidence type="ECO:0000256" key="1">
    <source>
        <dbReference type="SAM" id="Phobius"/>
    </source>
</evidence>
<feature type="non-terminal residue" evidence="2">
    <location>
        <position position="1"/>
    </location>
</feature>
<proteinExistence type="predicted"/>
<dbReference type="AlphaFoldDB" id="A0A392S5W4"/>
<comment type="caution">
    <text evidence="2">The sequence shown here is derived from an EMBL/GenBank/DDBJ whole genome shotgun (WGS) entry which is preliminary data.</text>
</comment>
<feature type="transmembrane region" description="Helical" evidence="1">
    <location>
        <begin position="12"/>
        <end position="31"/>
    </location>
</feature>
<name>A0A392S5W4_9FABA</name>
<keyword evidence="1" id="KW-1133">Transmembrane helix</keyword>
<organism evidence="2 3">
    <name type="scientific">Trifolium medium</name>
    <dbReference type="NCBI Taxonomy" id="97028"/>
    <lineage>
        <taxon>Eukaryota</taxon>
        <taxon>Viridiplantae</taxon>
        <taxon>Streptophyta</taxon>
        <taxon>Embryophyta</taxon>
        <taxon>Tracheophyta</taxon>
        <taxon>Spermatophyta</taxon>
        <taxon>Magnoliopsida</taxon>
        <taxon>eudicotyledons</taxon>
        <taxon>Gunneridae</taxon>
        <taxon>Pentapetalae</taxon>
        <taxon>rosids</taxon>
        <taxon>fabids</taxon>
        <taxon>Fabales</taxon>
        <taxon>Fabaceae</taxon>
        <taxon>Papilionoideae</taxon>
        <taxon>50 kb inversion clade</taxon>
        <taxon>NPAAA clade</taxon>
        <taxon>Hologalegina</taxon>
        <taxon>IRL clade</taxon>
        <taxon>Trifolieae</taxon>
        <taxon>Trifolium</taxon>
    </lineage>
</organism>
<keyword evidence="1" id="KW-0472">Membrane</keyword>